<sequence>MEYTLKFPDQLKAYLRSFRKARGLTQIELAVRLGVAQSRISAIGKNLGVLSVDNHFELLSVLNVELVLRDRHPGPTSKDQDTW</sequence>
<dbReference type="InterPro" id="IPR001387">
    <property type="entry name" value="Cro/C1-type_HTH"/>
</dbReference>
<name>A0A4R3XW19_9PROT</name>
<dbReference type="Pfam" id="PF01381">
    <property type="entry name" value="HTH_3"/>
    <property type="match status" value="1"/>
</dbReference>
<protein>
    <submittedName>
        <fullName evidence="2">HTH-type transcriptional regulator/antitoxin HipB</fullName>
    </submittedName>
</protein>
<dbReference type="Gene3D" id="1.10.260.40">
    <property type="entry name" value="lambda repressor-like DNA-binding domains"/>
    <property type="match status" value="1"/>
</dbReference>
<evidence type="ECO:0000313" key="2">
    <source>
        <dbReference type="EMBL" id="TCV81080.1"/>
    </source>
</evidence>
<organism evidence="2 3">
    <name type="scientific">Sulfurirhabdus autotrophica</name>
    <dbReference type="NCBI Taxonomy" id="1706046"/>
    <lineage>
        <taxon>Bacteria</taxon>
        <taxon>Pseudomonadati</taxon>
        <taxon>Pseudomonadota</taxon>
        <taxon>Betaproteobacteria</taxon>
        <taxon>Nitrosomonadales</taxon>
        <taxon>Sulfuricellaceae</taxon>
        <taxon>Sulfurirhabdus</taxon>
    </lineage>
</organism>
<gene>
    <name evidence="2" type="ORF">EDC63_12738</name>
</gene>
<dbReference type="AlphaFoldDB" id="A0A4R3XW19"/>
<feature type="domain" description="HTH cro/C1-type" evidence="1">
    <location>
        <begin position="15"/>
        <end position="69"/>
    </location>
</feature>
<dbReference type="SUPFAM" id="SSF47413">
    <property type="entry name" value="lambda repressor-like DNA-binding domains"/>
    <property type="match status" value="1"/>
</dbReference>
<dbReference type="PROSITE" id="PS50943">
    <property type="entry name" value="HTH_CROC1"/>
    <property type="match status" value="1"/>
</dbReference>
<proteinExistence type="predicted"/>
<keyword evidence="3" id="KW-1185">Reference proteome</keyword>
<evidence type="ECO:0000313" key="3">
    <source>
        <dbReference type="Proteomes" id="UP000295367"/>
    </source>
</evidence>
<evidence type="ECO:0000259" key="1">
    <source>
        <dbReference type="PROSITE" id="PS50943"/>
    </source>
</evidence>
<accession>A0A4R3XW19</accession>
<dbReference type="CDD" id="cd00093">
    <property type="entry name" value="HTH_XRE"/>
    <property type="match status" value="1"/>
</dbReference>
<dbReference type="GO" id="GO:0003677">
    <property type="term" value="F:DNA binding"/>
    <property type="evidence" value="ECO:0007669"/>
    <property type="project" value="InterPro"/>
</dbReference>
<dbReference type="OrthoDB" id="5957901at2"/>
<dbReference type="RefSeq" id="WP_124944941.1">
    <property type="nucleotide sequence ID" value="NZ_BHVT01000005.1"/>
</dbReference>
<dbReference type="Proteomes" id="UP000295367">
    <property type="component" value="Unassembled WGS sequence"/>
</dbReference>
<dbReference type="SMART" id="SM00530">
    <property type="entry name" value="HTH_XRE"/>
    <property type="match status" value="1"/>
</dbReference>
<dbReference type="InterPro" id="IPR010982">
    <property type="entry name" value="Lambda_DNA-bd_dom_sf"/>
</dbReference>
<dbReference type="EMBL" id="SMCO01000027">
    <property type="protein sequence ID" value="TCV81080.1"/>
    <property type="molecule type" value="Genomic_DNA"/>
</dbReference>
<comment type="caution">
    <text evidence="2">The sequence shown here is derived from an EMBL/GenBank/DDBJ whole genome shotgun (WGS) entry which is preliminary data.</text>
</comment>
<reference evidence="2 3" key="1">
    <citation type="submission" date="2019-03" db="EMBL/GenBank/DDBJ databases">
        <title>Genomic Encyclopedia of Type Strains, Phase IV (KMG-IV): sequencing the most valuable type-strain genomes for metagenomic binning, comparative biology and taxonomic classification.</title>
        <authorList>
            <person name="Goeker M."/>
        </authorList>
    </citation>
    <scope>NUCLEOTIDE SEQUENCE [LARGE SCALE GENOMIC DNA]</scope>
    <source>
        <strain evidence="2 3">DSM 100309</strain>
    </source>
</reference>